<dbReference type="GO" id="GO:0008237">
    <property type="term" value="F:metallopeptidase activity"/>
    <property type="evidence" value="ECO:0007669"/>
    <property type="project" value="InterPro"/>
</dbReference>
<sequence length="73" mass="8297">KEKEVNYGKFDRNRVINYTPYDYGSVMHYDAKALLVALLTKGHSVPTVECRILEIALFAFVQAVTVVRFAMKG</sequence>
<accession>A0A2G9TEQ1</accession>
<reference evidence="1 2" key="1">
    <citation type="submission" date="2015-09" db="EMBL/GenBank/DDBJ databases">
        <title>Draft genome of the parasitic nematode Teladorsagia circumcincta isolate WARC Sus (inbred).</title>
        <authorList>
            <person name="Mitreva M."/>
        </authorList>
    </citation>
    <scope>NUCLEOTIDE SEQUENCE [LARGE SCALE GENOMIC DNA]</scope>
    <source>
        <strain evidence="1 2">S</strain>
    </source>
</reference>
<evidence type="ECO:0000313" key="2">
    <source>
        <dbReference type="Proteomes" id="UP000230423"/>
    </source>
</evidence>
<proteinExistence type="predicted"/>
<dbReference type="EMBL" id="KZ383921">
    <property type="protein sequence ID" value="PIO55850.1"/>
    <property type="molecule type" value="Genomic_DNA"/>
</dbReference>
<keyword evidence="2" id="KW-1185">Reference proteome</keyword>
<protein>
    <recommendedName>
        <fullName evidence="3">Peptidase M12A domain-containing protein</fullName>
    </recommendedName>
</protein>
<dbReference type="AlphaFoldDB" id="A0A2G9TEQ1"/>
<dbReference type="Gene3D" id="3.40.390.10">
    <property type="entry name" value="Collagenase (Catalytic Domain)"/>
    <property type="match status" value="1"/>
</dbReference>
<feature type="non-terminal residue" evidence="1">
    <location>
        <position position="1"/>
    </location>
</feature>
<dbReference type="InterPro" id="IPR024079">
    <property type="entry name" value="MetalloPept_cat_dom_sf"/>
</dbReference>
<organism evidence="1 2">
    <name type="scientific">Teladorsagia circumcincta</name>
    <name type="common">Brown stomach worm</name>
    <name type="synonym">Ostertagia circumcincta</name>
    <dbReference type="NCBI Taxonomy" id="45464"/>
    <lineage>
        <taxon>Eukaryota</taxon>
        <taxon>Metazoa</taxon>
        <taxon>Ecdysozoa</taxon>
        <taxon>Nematoda</taxon>
        <taxon>Chromadorea</taxon>
        <taxon>Rhabditida</taxon>
        <taxon>Rhabditina</taxon>
        <taxon>Rhabditomorpha</taxon>
        <taxon>Strongyloidea</taxon>
        <taxon>Trichostrongylidae</taxon>
        <taxon>Teladorsagia</taxon>
    </lineage>
</organism>
<name>A0A2G9TEQ1_TELCI</name>
<dbReference type="Proteomes" id="UP000230423">
    <property type="component" value="Unassembled WGS sequence"/>
</dbReference>
<evidence type="ECO:0000313" key="1">
    <source>
        <dbReference type="EMBL" id="PIO55850.1"/>
    </source>
</evidence>
<evidence type="ECO:0008006" key="3">
    <source>
        <dbReference type="Google" id="ProtNLM"/>
    </source>
</evidence>
<gene>
    <name evidence="1" type="ORF">TELCIR_22760</name>
</gene>